<dbReference type="EMBL" id="MFQS01000052">
    <property type="protein sequence ID" value="OGH81999.1"/>
    <property type="molecule type" value="Genomic_DNA"/>
</dbReference>
<dbReference type="GO" id="GO:0042777">
    <property type="term" value="P:proton motive force-driven plasma membrane ATP synthesis"/>
    <property type="evidence" value="ECO:0007669"/>
    <property type="project" value="UniProtKB-UniRule"/>
</dbReference>
<comment type="caution">
    <text evidence="11">The sequence shown here is derived from an EMBL/GenBank/DDBJ whole genome shotgun (WGS) entry which is preliminary data.</text>
</comment>
<evidence type="ECO:0000256" key="4">
    <source>
        <dbReference type="ARBA" id="ARBA00022448"/>
    </source>
</evidence>
<gene>
    <name evidence="10" type="primary">atpG</name>
    <name evidence="11" type="ORF">A2373_01875</name>
</gene>
<dbReference type="STRING" id="1798697.A2373_01875"/>
<comment type="function">
    <text evidence="1 10">Produces ATP from ADP in the presence of a proton gradient across the membrane. The gamma chain is believed to be important in regulating ATPase activity and the flow of protons through the CF(0) complex.</text>
</comment>
<dbReference type="PANTHER" id="PTHR11693:SF22">
    <property type="entry name" value="ATP SYNTHASE SUBUNIT GAMMA, MITOCHONDRIAL"/>
    <property type="match status" value="1"/>
</dbReference>
<evidence type="ECO:0000256" key="3">
    <source>
        <dbReference type="ARBA" id="ARBA00007681"/>
    </source>
</evidence>
<dbReference type="Proteomes" id="UP000176300">
    <property type="component" value="Unassembled WGS sequence"/>
</dbReference>
<sequence>MAVNTKAIKNRIKSVTNTKKITKAMELVSAAKMRKSVESALNTRTYATMARDLMAHLSGVEDKTKYGLLATRPVKNILMILISSNRGLCGSFNSNIAHKAVFALQNKNELSKHILDSNKEVAPAGEVKVNILGIGKRSASLAKREGYELVGVYNDIEGSKDYEKVISISRNVIKDFEAGNYDKVVVAYTDYKTSLTQEPRIRQLLPISPRDLDEMLGNLGKNKNSAVVKIKDGTNKFDAGGYLFEPSEESILKNILPKLVEVQLYQSVLESSASEHSARMMAMRNASDAARDMINELNLTFNKARQASITQEIAEIAGGAAALE</sequence>
<keyword evidence="9 10" id="KW-0066">ATP synthesis</keyword>
<dbReference type="AlphaFoldDB" id="A0A1F6NDW9"/>
<dbReference type="InterPro" id="IPR035968">
    <property type="entry name" value="ATP_synth_F1_ATPase_gsu"/>
</dbReference>
<dbReference type="Gene3D" id="1.10.287.80">
    <property type="entry name" value="ATP synthase, gamma subunit, helix hairpin domain"/>
    <property type="match status" value="2"/>
</dbReference>
<dbReference type="GO" id="GO:0045259">
    <property type="term" value="C:proton-transporting ATP synthase complex"/>
    <property type="evidence" value="ECO:0007669"/>
    <property type="project" value="UniProtKB-KW"/>
</dbReference>
<comment type="subunit">
    <text evidence="10">F-type ATPases have 2 components, CF(1) - the catalytic core - and CF(0) - the membrane proton channel. CF(1) has five subunits: alpha(3), beta(3), gamma(1), delta(1), epsilon(1). CF(0) has three main subunits: a, b and c.</text>
</comment>
<keyword evidence="10" id="KW-1003">Cell membrane</keyword>
<dbReference type="PRINTS" id="PR00126">
    <property type="entry name" value="ATPASEGAMMA"/>
</dbReference>
<accession>A0A1F6NDW9</accession>
<proteinExistence type="inferred from homology"/>
<name>A0A1F6NDW9_9BACT</name>
<dbReference type="GO" id="GO:0005886">
    <property type="term" value="C:plasma membrane"/>
    <property type="evidence" value="ECO:0007669"/>
    <property type="project" value="UniProtKB-SubCell"/>
</dbReference>
<evidence type="ECO:0000256" key="1">
    <source>
        <dbReference type="ARBA" id="ARBA00003456"/>
    </source>
</evidence>
<keyword evidence="4 10" id="KW-0813">Transport</keyword>
<dbReference type="PROSITE" id="PS00153">
    <property type="entry name" value="ATPASE_GAMMA"/>
    <property type="match status" value="1"/>
</dbReference>
<dbReference type="HAMAP" id="MF_00815">
    <property type="entry name" value="ATP_synth_gamma_bact"/>
    <property type="match status" value="1"/>
</dbReference>
<dbReference type="GO" id="GO:0046933">
    <property type="term" value="F:proton-transporting ATP synthase activity, rotational mechanism"/>
    <property type="evidence" value="ECO:0007669"/>
    <property type="project" value="UniProtKB-UniRule"/>
</dbReference>
<dbReference type="GO" id="GO:0005524">
    <property type="term" value="F:ATP binding"/>
    <property type="evidence" value="ECO:0007669"/>
    <property type="project" value="UniProtKB-UniRule"/>
</dbReference>
<evidence type="ECO:0000256" key="10">
    <source>
        <dbReference type="HAMAP-Rule" id="MF_00815"/>
    </source>
</evidence>
<dbReference type="InterPro" id="IPR023632">
    <property type="entry name" value="ATP_synth_F1_gsu_CS"/>
</dbReference>
<reference evidence="11 12" key="1">
    <citation type="journal article" date="2016" name="Nat. Commun.">
        <title>Thousands of microbial genomes shed light on interconnected biogeochemical processes in an aquifer system.</title>
        <authorList>
            <person name="Anantharaman K."/>
            <person name="Brown C.T."/>
            <person name="Hug L.A."/>
            <person name="Sharon I."/>
            <person name="Castelle C.J."/>
            <person name="Probst A.J."/>
            <person name="Thomas B.C."/>
            <person name="Singh A."/>
            <person name="Wilkins M.J."/>
            <person name="Karaoz U."/>
            <person name="Brodie E.L."/>
            <person name="Williams K.H."/>
            <person name="Hubbard S.S."/>
            <person name="Banfield J.F."/>
        </authorList>
    </citation>
    <scope>NUCLEOTIDE SEQUENCE [LARGE SCALE GENOMIC DNA]</scope>
</reference>
<keyword evidence="7 10" id="KW-0472">Membrane</keyword>
<dbReference type="InterPro" id="IPR000131">
    <property type="entry name" value="ATP_synth_F1_gsu"/>
</dbReference>
<dbReference type="SUPFAM" id="SSF52943">
    <property type="entry name" value="ATP synthase (F1-ATPase), gamma subunit"/>
    <property type="match status" value="1"/>
</dbReference>
<evidence type="ECO:0000256" key="5">
    <source>
        <dbReference type="ARBA" id="ARBA00022781"/>
    </source>
</evidence>
<evidence type="ECO:0000313" key="12">
    <source>
        <dbReference type="Proteomes" id="UP000176300"/>
    </source>
</evidence>
<evidence type="ECO:0000256" key="8">
    <source>
        <dbReference type="ARBA" id="ARBA00023196"/>
    </source>
</evidence>
<evidence type="ECO:0000256" key="2">
    <source>
        <dbReference type="ARBA" id="ARBA00004170"/>
    </source>
</evidence>
<dbReference type="NCBIfam" id="TIGR01146">
    <property type="entry name" value="ATPsyn_F1gamma"/>
    <property type="match status" value="1"/>
</dbReference>
<dbReference type="CDD" id="cd12151">
    <property type="entry name" value="F1-ATPase_gamma"/>
    <property type="match status" value="1"/>
</dbReference>
<evidence type="ECO:0000313" key="11">
    <source>
        <dbReference type="EMBL" id="OGH81999.1"/>
    </source>
</evidence>
<dbReference type="Pfam" id="PF00231">
    <property type="entry name" value="ATP-synt"/>
    <property type="match status" value="1"/>
</dbReference>
<evidence type="ECO:0000256" key="9">
    <source>
        <dbReference type="ARBA" id="ARBA00023310"/>
    </source>
</evidence>
<evidence type="ECO:0000256" key="6">
    <source>
        <dbReference type="ARBA" id="ARBA00023065"/>
    </source>
</evidence>
<keyword evidence="8 10" id="KW-0139">CF(1)</keyword>
<dbReference type="Gene3D" id="3.40.1380.10">
    <property type="match status" value="1"/>
</dbReference>
<comment type="subcellular location">
    <subcellularLocation>
        <location evidence="10">Cell membrane</location>
        <topology evidence="10">Peripheral membrane protein</topology>
    </subcellularLocation>
    <subcellularLocation>
        <location evidence="2">Membrane</location>
        <topology evidence="2">Peripheral membrane protein</topology>
    </subcellularLocation>
</comment>
<protein>
    <recommendedName>
        <fullName evidence="10">ATP synthase gamma chain</fullName>
    </recommendedName>
    <alternativeName>
        <fullName evidence="10">ATP synthase F1 sector gamma subunit</fullName>
    </alternativeName>
    <alternativeName>
        <fullName evidence="10">F-ATPase gamma subunit</fullName>
    </alternativeName>
</protein>
<keyword evidence="6 10" id="KW-0406">Ion transport</keyword>
<organism evidence="11 12">
    <name type="scientific">Candidatus Magasanikbacteria bacterium RIFOXYB1_FULL_40_15</name>
    <dbReference type="NCBI Taxonomy" id="1798697"/>
    <lineage>
        <taxon>Bacteria</taxon>
        <taxon>Candidatus Magasanikiibacteriota</taxon>
    </lineage>
</organism>
<evidence type="ECO:0000256" key="7">
    <source>
        <dbReference type="ARBA" id="ARBA00023136"/>
    </source>
</evidence>
<keyword evidence="5 10" id="KW-0375">Hydrogen ion transport</keyword>
<dbReference type="PANTHER" id="PTHR11693">
    <property type="entry name" value="ATP SYNTHASE GAMMA CHAIN"/>
    <property type="match status" value="1"/>
</dbReference>
<comment type="similarity">
    <text evidence="3 10">Belongs to the ATPase gamma chain family.</text>
</comment>